<dbReference type="EMBL" id="QPJY01000001">
    <property type="protein sequence ID" value="RCX33110.1"/>
    <property type="molecule type" value="Genomic_DNA"/>
</dbReference>
<dbReference type="AlphaFoldDB" id="A0A369CGC5"/>
<proteinExistence type="predicted"/>
<evidence type="ECO:0000313" key="1">
    <source>
        <dbReference type="EMBL" id="RCX33110.1"/>
    </source>
</evidence>
<dbReference type="OrthoDB" id="5296242at2"/>
<name>A0A369CGC5_9GAMM</name>
<reference evidence="1 2" key="1">
    <citation type="submission" date="2018-07" db="EMBL/GenBank/DDBJ databases">
        <title>Genomic Encyclopedia of Type Strains, Phase IV (KMG-IV): sequencing the most valuable type-strain genomes for metagenomic binning, comparative biology and taxonomic classification.</title>
        <authorList>
            <person name="Goeker M."/>
        </authorList>
    </citation>
    <scope>NUCLEOTIDE SEQUENCE [LARGE SCALE GENOMIC DNA]</scope>
    <source>
        <strain evidence="1 2">DSM 26407</strain>
    </source>
</reference>
<protein>
    <submittedName>
        <fullName evidence="1">Uncharacterized protein</fullName>
    </submittedName>
</protein>
<sequence length="149" mass="17212">MAEYFTRETFFRPQPVEQRESALPAPLYNALQRLLRRSESGCVFIPVRSMQYQAVLEREEIIFVDSQGGYAHQDGEGGRLIRIAWQLRPAAERESLSAPVPCTVVYYFPDLRETQWRLMSELPAAVEACLRRRRDDSAPVTGRRVVPLR</sequence>
<evidence type="ECO:0000313" key="2">
    <source>
        <dbReference type="Proteomes" id="UP000252707"/>
    </source>
</evidence>
<keyword evidence="2" id="KW-1185">Reference proteome</keyword>
<dbReference type="RefSeq" id="WP_114278468.1">
    <property type="nucleotide sequence ID" value="NZ_QPJY01000001.1"/>
</dbReference>
<organism evidence="1 2">
    <name type="scientific">Thioalbus denitrificans</name>
    <dbReference type="NCBI Taxonomy" id="547122"/>
    <lineage>
        <taxon>Bacteria</taxon>
        <taxon>Pseudomonadati</taxon>
        <taxon>Pseudomonadota</taxon>
        <taxon>Gammaproteobacteria</taxon>
        <taxon>Chromatiales</taxon>
        <taxon>Ectothiorhodospiraceae</taxon>
        <taxon>Thioalbus</taxon>
    </lineage>
</organism>
<comment type="caution">
    <text evidence="1">The sequence shown here is derived from an EMBL/GenBank/DDBJ whole genome shotgun (WGS) entry which is preliminary data.</text>
</comment>
<dbReference type="Proteomes" id="UP000252707">
    <property type="component" value="Unassembled WGS sequence"/>
</dbReference>
<gene>
    <name evidence="1" type="ORF">DFQ59_101409</name>
</gene>
<accession>A0A369CGC5</accession>